<evidence type="ECO:0000313" key="1">
    <source>
        <dbReference type="EMBL" id="CAI0463808.1"/>
    </source>
</evidence>
<comment type="caution">
    <text evidence="1">The sequence shown here is derived from an EMBL/GenBank/DDBJ whole genome shotgun (WGS) entry which is preliminary data.</text>
</comment>
<dbReference type="AlphaFoldDB" id="A0AAV0P063"/>
<organism evidence="1 2">
    <name type="scientific">Linum tenue</name>
    <dbReference type="NCBI Taxonomy" id="586396"/>
    <lineage>
        <taxon>Eukaryota</taxon>
        <taxon>Viridiplantae</taxon>
        <taxon>Streptophyta</taxon>
        <taxon>Embryophyta</taxon>
        <taxon>Tracheophyta</taxon>
        <taxon>Spermatophyta</taxon>
        <taxon>Magnoliopsida</taxon>
        <taxon>eudicotyledons</taxon>
        <taxon>Gunneridae</taxon>
        <taxon>Pentapetalae</taxon>
        <taxon>rosids</taxon>
        <taxon>fabids</taxon>
        <taxon>Malpighiales</taxon>
        <taxon>Linaceae</taxon>
        <taxon>Linum</taxon>
    </lineage>
</organism>
<protein>
    <submittedName>
        <fullName evidence="1">Uncharacterized protein</fullName>
    </submittedName>
</protein>
<name>A0AAV0P063_9ROSI</name>
<dbReference type="Proteomes" id="UP001154282">
    <property type="component" value="Unassembled WGS sequence"/>
</dbReference>
<keyword evidence="2" id="KW-1185">Reference proteome</keyword>
<accession>A0AAV0P063</accession>
<sequence length="39" mass="4218">MDIVLHGAHIEIPVLQVKTTESGPTNFGPSDHFTCIRVG</sequence>
<evidence type="ECO:0000313" key="2">
    <source>
        <dbReference type="Proteomes" id="UP001154282"/>
    </source>
</evidence>
<dbReference type="EMBL" id="CAMGYJ010000008">
    <property type="protein sequence ID" value="CAI0463808.1"/>
    <property type="molecule type" value="Genomic_DNA"/>
</dbReference>
<gene>
    <name evidence="1" type="ORF">LITE_LOCUS35904</name>
</gene>
<proteinExistence type="predicted"/>
<reference evidence="1" key="1">
    <citation type="submission" date="2022-08" db="EMBL/GenBank/DDBJ databases">
        <authorList>
            <person name="Gutierrez-Valencia J."/>
        </authorList>
    </citation>
    <scope>NUCLEOTIDE SEQUENCE</scope>
</reference>